<evidence type="ECO:0000256" key="3">
    <source>
        <dbReference type="ARBA" id="ARBA00023125"/>
    </source>
</evidence>
<keyword evidence="3 5" id="KW-0238">DNA-binding</keyword>
<evidence type="ECO:0000256" key="2">
    <source>
        <dbReference type="ARBA" id="ARBA00023015"/>
    </source>
</evidence>
<evidence type="ECO:0000256" key="1">
    <source>
        <dbReference type="ARBA" id="ARBA00022491"/>
    </source>
</evidence>
<dbReference type="Proteomes" id="UP000199126">
    <property type="component" value="Unassembled WGS sequence"/>
</dbReference>
<dbReference type="SUPFAM" id="SSF48498">
    <property type="entry name" value="Tetracyclin repressor-like, C-terminal domain"/>
    <property type="match status" value="1"/>
</dbReference>
<name>A0A1H8U8X5_9EURY</name>
<proteinExistence type="predicted"/>
<dbReference type="OrthoDB" id="135877at2157"/>
<dbReference type="InterPro" id="IPR050109">
    <property type="entry name" value="HTH-type_TetR-like_transc_reg"/>
</dbReference>
<reference evidence="8" key="1">
    <citation type="submission" date="2016-10" db="EMBL/GenBank/DDBJ databases">
        <authorList>
            <person name="Varghese N."/>
            <person name="Submissions S."/>
        </authorList>
    </citation>
    <scope>NUCLEOTIDE SEQUENCE [LARGE SCALE GENOMIC DNA]</scope>
    <source>
        <strain evidence="8">CGMCC 1.10121</strain>
    </source>
</reference>
<keyword evidence="1" id="KW-0678">Repressor</keyword>
<evidence type="ECO:0000313" key="8">
    <source>
        <dbReference type="Proteomes" id="UP000199126"/>
    </source>
</evidence>
<dbReference type="GO" id="GO:0003700">
    <property type="term" value="F:DNA-binding transcription factor activity"/>
    <property type="evidence" value="ECO:0007669"/>
    <property type="project" value="TreeGrafter"/>
</dbReference>
<dbReference type="Gene3D" id="1.10.357.10">
    <property type="entry name" value="Tetracycline Repressor, domain 2"/>
    <property type="match status" value="1"/>
</dbReference>
<protein>
    <submittedName>
        <fullName evidence="7">Transcriptional regulator, TetR family</fullName>
    </submittedName>
</protein>
<dbReference type="EMBL" id="FODV01000010">
    <property type="protein sequence ID" value="SEO99659.1"/>
    <property type="molecule type" value="Genomic_DNA"/>
</dbReference>
<evidence type="ECO:0000259" key="6">
    <source>
        <dbReference type="PROSITE" id="PS50977"/>
    </source>
</evidence>
<dbReference type="RefSeq" id="WP_089825938.1">
    <property type="nucleotide sequence ID" value="NZ_FODV01000010.1"/>
</dbReference>
<accession>A0A1H8U8X5</accession>
<dbReference type="InterPro" id="IPR001647">
    <property type="entry name" value="HTH_TetR"/>
</dbReference>
<sequence length="199" mass="22574">MDDDPTTEILEATYRALCQHGYANLTVGDIAAEAERSKSLVHYYYGSKANLFSEFLRFLYNEYTTQLTSIEDEPPREQLFSILDIVLSDDETTPSQELRTAMLEVKVQAPYDDAIQARLRRFDDFLFERVQEIIIAGVDAGEFADDVNPTVAAEFFVTTITGAHTRRVAVGYPSERLYEPITRYVETHLLAAETTGDPR</sequence>
<dbReference type="PANTHER" id="PTHR30055:SF234">
    <property type="entry name" value="HTH-TYPE TRANSCRIPTIONAL REGULATOR BETI"/>
    <property type="match status" value="1"/>
</dbReference>
<dbReference type="AlphaFoldDB" id="A0A1H8U8X5"/>
<dbReference type="GO" id="GO:0000976">
    <property type="term" value="F:transcription cis-regulatory region binding"/>
    <property type="evidence" value="ECO:0007669"/>
    <property type="project" value="TreeGrafter"/>
</dbReference>
<dbReference type="PROSITE" id="PS50977">
    <property type="entry name" value="HTH_TETR_2"/>
    <property type="match status" value="1"/>
</dbReference>
<keyword evidence="8" id="KW-1185">Reference proteome</keyword>
<evidence type="ECO:0000256" key="5">
    <source>
        <dbReference type="PROSITE-ProRule" id="PRU00335"/>
    </source>
</evidence>
<keyword evidence="2" id="KW-0805">Transcription regulation</keyword>
<gene>
    <name evidence="7" type="ORF">SAMN04487948_11023</name>
</gene>
<organism evidence="7 8">
    <name type="scientific">Halogranum amylolyticum</name>
    <dbReference type="NCBI Taxonomy" id="660520"/>
    <lineage>
        <taxon>Archaea</taxon>
        <taxon>Methanobacteriati</taxon>
        <taxon>Methanobacteriota</taxon>
        <taxon>Stenosarchaea group</taxon>
        <taxon>Halobacteria</taxon>
        <taxon>Halobacteriales</taxon>
        <taxon>Haloferacaceae</taxon>
    </lineage>
</organism>
<feature type="DNA-binding region" description="H-T-H motif" evidence="5">
    <location>
        <begin position="26"/>
        <end position="45"/>
    </location>
</feature>
<feature type="domain" description="HTH tetR-type" evidence="6">
    <location>
        <begin position="3"/>
        <end position="63"/>
    </location>
</feature>
<dbReference type="Pfam" id="PF13977">
    <property type="entry name" value="TetR_C_6"/>
    <property type="match status" value="1"/>
</dbReference>
<dbReference type="Pfam" id="PF00440">
    <property type="entry name" value="TetR_N"/>
    <property type="match status" value="1"/>
</dbReference>
<keyword evidence="4" id="KW-0804">Transcription</keyword>
<dbReference type="InterPro" id="IPR009057">
    <property type="entry name" value="Homeodomain-like_sf"/>
</dbReference>
<dbReference type="InterPro" id="IPR036271">
    <property type="entry name" value="Tet_transcr_reg_TetR-rel_C_sf"/>
</dbReference>
<dbReference type="InterPro" id="IPR039538">
    <property type="entry name" value="BetI_C"/>
</dbReference>
<dbReference type="SUPFAM" id="SSF46689">
    <property type="entry name" value="Homeodomain-like"/>
    <property type="match status" value="1"/>
</dbReference>
<evidence type="ECO:0000313" key="7">
    <source>
        <dbReference type="EMBL" id="SEO99659.1"/>
    </source>
</evidence>
<evidence type="ECO:0000256" key="4">
    <source>
        <dbReference type="ARBA" id="ARBA00023163"/>
    </source>
</evidence>
<dbReference type="PANTHER" id="PTHR30055">
    <property type="entry name" value="HTH-TYPE TRANSCRIPTIONAL REGULATOR RUTR"/>
    <property type="match status" value="1"/>
</dbReference>